<proteinExistence type="predicted"/>
<dbReference type="GO" id="GO:0016788">
    <property type="term" value="F:hydrolase activity, acting on ester bonds"/>
    <property type="evidence" value="ECO:0007669"/>
    <property type="project" value="UniProtKB-ARBA"/>
</dbReference>
<sequence>MKRIRYIGLSLLLLGLFSCENDTLDDLRNRVNQETEPLPELTAGEADFSNYVALGASFTAGFTDGGLFIATQENSFPNIMANKFANAGGGAFTQPFMNDNIGGLALGGNRIADPRLVFGGAGPVPLESIIGPVTVTTDIATNNPVGPFNNLGIPGSKSFHLLAPGYGNIQNLPSAANPYAVRVTGNAPNATILELAIAQDPTFFSLSEIGGNDVLGYALSGGDGSNPITPVGTFDASINAIVAGLTANGAKGVIGNIPNITSLSHFTSVPFNPLDPSNEDFGPLIPTLNNLFGALNGVYAFLESQGAINDAAQRSIIFSDTAANAVVVFDENLADISPLITQTLLANPSFPAFLAQFGLPPEAAQPVAGLLGLIYGQSRQATADDLFVLPSSSVIGTVNQDFAAFLQTQGLSSAVAAQFATEGVTLPLEDKWVLLPSEQDEIASATQGYNATISTVASSNGLALVDLNSILEQASSTGIVFDDYTLTTDLVVGGLVSLDGVHLTSRGYALMANAFLEAIDETYGSNFEASGNFAQAGDFPTNYSPLLQ</sequence>
<dbReference type="OrthoDB" id="9764164at2"/>
<dbReference type="PROSITE" id="PS51257">
    <property type="entry name" value="PROKAR_LIPOPROTEIN"/>
    <property type="match status" value="1"/>
</dbReference>
<keyword evidence="2" id="KW-1185">Reference proteome</keyword>
<dbReference type="InterPro" id="IPR036514">
    <property type="entry name" value="SGNH_hydro_sf"/>
</dbReference>
<organism evidence="1 2">
    <name type="scientific">Winogradskyella aurantia</name>
    <dbReference type="NCBI Taxonomy" id="1915063"/>
    <lineage>
        <taxon>Bacteria</taxon>
        <taxon>Pseudomonadati</taxon>
        <taxon>Bacteroidota</taxon>
        <taxon>Flavobacteriia</taxon>
        <taxon>Flavobacteriales</taxon>
        <taxon>Flavobacteriaceae</taxon>
        <taxon>Winogradskyella</taxon>
    </lineage>
</organism>
<reference evidence="1 2" key="1">
    <citation type="submission" date="2017-05" db="EMBL/GenBank/DDBJ databases">
        <title>The draft genome sequence of Idiomarina salinarum WNB302.</title>
        <authorList>
            <person name="Sun Y."/>
            <person name="Chen B."/>
            <person name="Du Z."/>
        </authorList>
    </citation>
    <scope>NUCLEOTIDE SEQUENCE [LARGE SCALE GENOMIC DNA]</scope>
    <source>
        <strain evidence="1 2">WNB302</strain>
    </source>
</reference>
<dbReference type="RefSeq" id="WP_094966751.1">
    <property type="nucleotide sequence ID" value="NZ_NGJN01000001.1"/>
</dbReference>
<dbReference type="SUPFAM" id="SSF52266">
    <property type="entry name" value="SGNH hydrolase"/>
    <property type="match status" value="2"/>
</dbReference>
<evidence type="ECO:0000313" key="1">
    <source>
        <dbReference type="EMBL" id="OZV70676.1"/>
    </source>
</evidence>
<comment type="caution">
    <text evidence="1">The sequence shown here is derived from an EMBL/GenBank/DDBJ whole genome shotgun (WGS) entry which is preliminary data.</text>
</comment>
<gene>
    <name evidence="1" type="ORF">CA834_00755</name>
</gene>
<evidence type="ECO:0000313" key="2">
    <source>
        <dbReference type="Proteomes" id="UP000216840"/>
    </source>
</evidence>
<dbReference type="EMBL" id="NGJN01000001">
    <property type="protein sequence ID" value="OZV70676.1"/>
    <property type="molecule type" value="Genomic_DNA"/>
</dbReference>
<name>A0A265UZF4_9FLAO</name>
<dbReference type="AlphaFoldDB" id="A0A265UZF4"/>
<accession>A0A265UZF4</accession>
<dbReference type="Proteomes" id="UP000216840">
    <property type="component" value="Unassembled WGS sequence"/>
</dbReference>
<dbReference type="Gene3D" id="3.40.50.1110">
    <property type="entry name" value="SGNH hydrolase"/>
    <property type="match status" value="1"/>
</dbReference>
<protein>
    <submittedName>
        <fullName evidence="1">G-D-S-L family lipolytic protein</fullName>
    </submittedName>
</protein>